<accession>A0ABR7CFI9</accession>
<sequence length="168" mass="19548">MKKLLLTTVLAILVVVATAQETRKTFCEIVGTGKVLSSKVKIQIDFGQKTSYFGKYKTFMVDESGKKIEFNSMVDAMNYLAKFRWKFEQAYVVTVGGENVYHWLLSKDIVSDDEIREGIITQKDFEDMEKAAMKENDNEEVEKKVPLFMRNMKEEREEESEVQKKYEP</sequence>
<reference evidence="2 3" key="1">
    <citation type="submission" date="2020-08" db="EMBL/GenBank/DDBJ databases">
        <title>Genome public.</title>
        <authorList>
            <person name="Liu C."/>
            <person name="Sun Q."/>
        </authorList>
    </citation>
    <scope>NUCLEOTIDE SEQUENCE [LARGE SCALE GENOMIC DNA]</scope>
    <source>
        <strain evidence="2 3">M27</strain>
    </source>
</reference>
<keyword evidence="3" id="KW-1185">Reference proteome</keyword>
<dbReference type="Proteomes" id="UP000600600">
    <property type="component" value="Unassembled WGS sequence"/>
</dbReference>
<evidence type="ECO:0000313" key="3">
    <source>
        <dbReference type="Proteomes" id="UP000600600"/>
    </source>
</evidence>
<gene>
    <name evidence="2" type="ORF">H8S67_16035</name>
</gene>
<dbReference type="EMBL" id="JACOOE010000008">
    <property type="protein sequence ID" value="MBC5606169.1"/>
    <property type="molecule type" value="Genomic_DNA"/>
</dbReference>
<organism evidence="2 3">
    <name type="scientific">Bacteroides difficilis</name>
    <dbReference type="NCBI Taxonomy" id="2763021"/>
    <lineage>
        <taxon>Bacteria</taxon>
        <taxon>Pseudomonadati</taxon>
        <taxon>Bacteroidota</taxon>
        <taxon>Bacteroidia</taxon>
        <taxon>Bacteroidales</taxon>
        <taxon>Bacteroidaceae</taxon>
        <taxon>Bacteroides</taxon>
    </lineage>
</organism>
<evidence type="ECO:0000256" key="1">
    <source>
        <dbReference type="SAM" id="SignalP"/>
    </source>
</evidence>
<name>A0ABR7CFI9_9BACE</name>
<dbReference type="RefSeq" id="WP_186967976.1">
    <property type="nucleotide sequence ID" value="NZ_JACOOE010000008.1"/>
</dbReference>
<keyword evidence="1" id="KW-0732">Signal</keyword>
<comment type="caution">
    <text evidence="2">The sequence shown here is derived from an EMBL/GenBank/DDBJ whole genome shotgun (WGS) entry which is preliminary data.</text>
</comment>
<feature type="signal peptide" evidence="1">
    <location>
        <begin position="1"/>
        <end position="19"/>
    </location>
</feature>
<feature type="chain" id="PRO_5045753849" evidence="1">
    <location>
        <begin position="20"/>
        <end position="168"/>
    </location>
</feature>
<protein>
    <submittedName>
        <fullName evidence="2">Uncharacterized protein</fullName>
    </submittedName>
</protein>
<proteinExistence type="predicted"/>
<evidence type="ECO:0000313" key="2">
    <source>
        <dbReference type="EMBL" id="MBC5606169.1"/>
    </source>
</evidence>